<dbReference type="EMBL" id="VTEI01000003">
    <property type="protein sequence ID" value="TYS17762.1"/>
    <property type="molecule type" value="Genomic_DNA"/>
</dbReference>
<organism evidence="1 2">
    <name type="scientific">Rossellomorea vietnamensis</name>
    <dbReference type="NCBI Taxonomy" id="218284"/>
    <lineage>
        <taxon>Bacteria</taxon>
        <taxon>Bacillati</taxon>
        <taxon>Bacillota</taxon>
        <taxon>Bacilli</taxon>
        <taxon>Bacillales</taxon>
        <taxon>Bacillaceae</taxon>
        <taxon>Rossellomorea</taxon>
    </lineage>
</organism>
<dbReference type="Gene3D" id="3.40.50.12090">
    <property type="match status" value="2"/>
</dbReference>
<dbReference type="PANTHER" id="PTHR30032">
    <property type="entry name" value="N-ACETYLMURAMOYL-L-ALANINE AMIDASE-RELATED"/>
    <property type="match status" value="1"/>
</dbReference>
<evidence type="ECO:0000313" key="1">
    <source>
        <dbReference type="EMBL" id="TYS17762.1"/>
    </source>
</evidence>
<proteinExistence type="predicted"/>
<dbReference type="InterPro" id="IPR007253">
    <property type="entry name" value="Cell_wall-bd_2"/>
</dbReference>
<accession>A0A5D4NYG3</accession>
<dbReference type="InterPro" id="IPR051922">
    <property type="entry name" value="Bact_Sporulation_Assoc"/>
</dbReference>
<dbReference type="PANTHER" id="PTHR30032:SF8">
    <property type="entry name" value="GERMINATION-SPECIFIC N-ACETYLMURAMOYL-L-ALANINE AMIDASE"/>
    <property type="match status" value="1"/>
</dbReference>
<name>A0A5D4NYG3_9BACI</name>
<dbReference type="Pfam" id="PF04122">
    <property type="entry name" value="CW_binding_2"/>
    <property type="match status" value="3"/>
</dbReference>
<dbReference type="AlphaFoldDB" id="A0A5D4NYG3"/>
<sequence>MMHFRMKASIILVFGLILSVLFANGALALERTSGKNRYETAVEISQLGWDKAETVVLATGRDFPDSLAGGPLAYKYDAPILLTDPAALSNVTKDEIVRLKAKKVIILGGKSAVSLTIEKELKALGVSFKRISGSDRFATAARISAELPSSQVMVVNGRNFPDALSVSSYAAISQTPILLTEKDSVPAATLDAMDNFGAALAIGGKGVISDKALGKLPYATRFGGQDRFDTNYMSVRSLQTFEGWSGKAVVATGRNFADALSGSVYAAKNNAPIILVEQEKVPSQVAPLLENFNDFTILGGKAAISDSVVKTISTYHNPFPDVSDKNNLIFSKIGEPAVSPSNGMTVTVEKIEVVPMDWYEEFRVTFTQTNNTENAIEESPFRLYYSDTLPEYQYDNYKTIQPGESLQKTAAFFADKQKTPVLLEYRDHSFQEEVPAKDTLKWVVE</sequence>
<dbReference type="Proteomes" id="UP000322267">
    <property type="component" value="Unassembled WGS sequence"/>
</dbReference>
<protein>
    <submittedName>
        <fullName evidence="1">Cell wall-binding repeat-containing protein</fullName>
    </submittedName>
</protein>
<gene>
    <name evidence="1" type="ORF">FZC78_07840</name>
</gene>
<comment type="caution">
    <text evidence="1">The sequence shown here is derived from an EMBL/GenBank/DDBJ whole genome shotgun (WGS) entry which is preliminary data.</text>
</comment>
<dbReference type="OrthoDB" id="363232at2"/>
<reference evidence="1 2" key="1">
    <citation type="submission" date="2019-08" db="EMBL/GenBank/DDBJ databases">
        <title>Bacillus genomes from the desert of Cuatro Cienegas, Coahuila.</title>
        <authorList>
            <person name="Olmedo-Alvarez G."/>
        </authorList>
    </citation>
    <scope>NUCLEOTIDE SEQUENCE [LARGE SCALE GENOMIC DNA]</scope>
    <source>
        <strain evidence="1 2">CH34_1T</strain>
    </source>
</reference>
<evidence type="ECO:0000313" key="2">
    <source>
        <dbReference type="Proteomes" id="UP000322267"/>
    </source>
</evidence>